<evidence type="ECO:0000259" key="2">
    <source>
        <dbReference type="Pfam" id="PF04235"/>
    </source>
</evidence>
<proteinExistence type="predicted"/>
<feature type="transmembrane region" description="Helical" evidence="1">
    <location>
        <begin position="75"/>
        <end position="93"/>
    </location>
</feature>
<protein>
    <submittedName>
        <fullName evidence="4">DUF418 domain-containing protein</fullName>
    </submittedName>
</protein>
<feature type="transmembrane region" description="Helical" evidence="1">
    <location>
        <begin position="237"/>
        <end position="258"/>
    </location>
</feature>
<feature type="transmembrane region" description="Helical" evidence="1">
    <location>
        <begin position="313"/>
        <end position="334"/>
    </location>
</feature>
<keyword evidence="1" id="KW-0812">Transmembrane</keyword>
<evidence type="ECO:0000313" key="4">
    <source>
        <dbReference type="EMBL" id="WTT15913.1"/>
    </source>
</evidence>
<feature type="transmembrane region" description="Helical" evidence="1">
    <location>
        <begin position="105"/>
        <end position="123"/>
    </location>
</feature>
<feature type="transmembrane region" description="Helical" evidence="1">
    <location>
        <begin position="341"/>
        <end position="365"/>
    </location>
</feature>
<feature type="transmembrane region" description="Helical" evidence="1">
    <location>
        <begin position="129"/>
        <end position="147"/>
    </location>
</feature>
<feature type="transmembrane region" description="Helical" evidence="1">
    <location>
        <begin position="212"/>
        <end position="230"/>
    </location>
</feature>
<feature type="transmembrane region" description="Helical" evidence="1">
    <location>
        <begin position="154"/>
        <end position="173"/>
    </location>
</feature>
<organism evidence="4">
    <name type="scientific">Streptomyces sp. NBC_00093</name>
    <dbReference type="NCBI Taxonomy" id="2975649"/>
    <lineage>
        <taxon>Bacteria</taxon>
        <taxon>Bacillati</taxon>
        <taxon>Actinomycetota</taxon>
        <taxon>Actinomycetes</taxon>
        <taxon>Kitasatosporales</taxon>
        <taxon>Streptomycetaceae</taxon>
        <taxon>Streptomyces</taxon>
    </lineage>
</organism>
<evidence type="ECO:0000259" key="3">
    <source>
        <dbReference type="Pfam" id="PF07786"/>
    </source>
</evidence>
<dbReference type="InterPro" id="IPR052529">
    <property type="entry name" value="Bact_Transport_Assoc"/>
</dbReference>
<dbReference type="AlphaFoldDB" id="A0AAU1ZX54"/>
<sequence>MTQNASLPNFAAGTQIEPTVPVSPAGTRPAQLGRLVGVDLARGLAVFGMYAAHVGPDPSSGGVTGHVMELFHGRASALFAFLAGFSIILMTGRRVPKTGREGRQAVAKVLIRAVLLVALGTWLTSTGTPVEVILAYYGLCFVLVLPFHRLRAGALAAIAAGTALVLPQLLYVVRRSVDDSSWAETFTHNDPLARVSGTDGFVELMFTGSYPALAWVPFLFAGMAVARLDLAATAVRIRLAATGIALAVLGYGGSWLALHLVPGVSSALAAGGGEDGSSSVMSAWWSDTAGYPTGDSAAWLWVASPHSETTLSVVGNTGVAIAVLAGCVAAVDALPRFRRLAAPVVAVGTMSLTAYVLHLAGIWALGIDELPGSPLHVLFGFLVAVTVFAVVWSRFFRRGPLERLMGDATRIARSVK</sequence>
<dbReference type="InterPro" id="IPR007349">
    <property type="entry name" value="DUF418"/>
</dbReference>
<accession>A0AAU1ZX54</accession>
<name>A0AAU1ZX54_9ACTN</name>
<keyword evidence="1" id="KW-1133">Transmembrane helix</keyword>
<dbReference type="Pfam" id="PF04235">
    <property type="entry name" value="DUF418"/>
    <property type="match status" value="1"/>
</dbReference>
<feature type="transmembrane region" description="Helical" evidence="1">
    <location>
        <begin position="377"/>
        <end position="396"/>
    </location>
</feature>
<dbReference type="EMBL" id="CP108222">
    <property type="protein sequence ID" value="WTT15913.1"/>
    <property type="molecule type" value="Genomic_DNA"/>
</dbReference>
<dbReference type="InterPro" id="IPR012429">
    <property type="entry name" value="HGSNAT_cat"/>
</dbReference>
<evidence type="ECO:0000256" key="1">
    <source>
        <dbReference type="SAM" id="Phobius"/>
    </source>
</evidence>
<dbReference type="PANTHER" id="PTHR30590:SF3">
    <property type="entry name" value="HYPOTHETICAL MEMBRANE SPANNING PROTEIN"/>
    <property type="match status" value="1"/>
</dbReference>
<dbReference type="Pfam" id="PF07786">
    <property type="entry name" value="HGSNAT_cat"/>
    <property type="match status" value="1"/>
</dbReference>
<keyword evidence="1" id="KW-0472">Membrane</keyword>
<feature type="domain" description="Heparan-alpha-glucosaminide N-acetyltransferase catalytic" evidence="3">
    <location>
        <begin position="34"/>
        <end position="238"/>
    </location>
</feature>
<feature type="domain" description="DUF418" evidence="2">
    <location>
        <begin position="305"/>
        <end position="409"/>
    </location>
</feature>
<gene>
    <name evidence="4" type="ORF">OHA22_10415</name>
</gene>
<reference evidence="4" key="1">
    <citation type="submission" date="2022-10" db="EMBL/GenBank/DDBJ databases">
        <title>The complete genomes of actinobacterial strains from the NBC collection.</title>
        <authorList>
            <person name="Joergensen T.S."/>
            <person name="Alvarez Arevalo M."/>
            <person name="Sterndorff E.B."/>
            <person name="Faurdal D."/>
            <person name="Vuksanovic O."/>
            <person name="Mourched A.-S."/>
            <person name="Charusanti P."/>
            <person name="Shaw S."/>
            <person name="Blin K."/>
            <person name="Weber T."/>
        </authorList>
    </citation>
    <scope>NUCLEOTIDE SEQUENCE</scope>
    <source>
        <strain evidence="4">NBC_00093</strain>
    </source>
</reference>
<dbReference type="PANTHER" id="PTHR30590">
    <property type="entry name" value="INNER MEMBRANE PROTEIN"/>
    <property type="match status" value="1"/>
</dbReference>